<proteinExistence type="predicted"/>
<dbReference type="AlphaFoldDB" id="A0AAD4X5U9"/>
<reference evidence="2" key="1">
    <citation type="submission" date="2022-04" db="EMBL/GenBank/DDBJ databases">
        <title>A functionally conserved STORR gene fusion in Papaver species that diverged 16.8 million years ago.</title>
        <authorList>
            <person name="Catania T."/>
        </authorList>
    </citation>
    <scope>NUCLEOTIDE SEQUENCE</scope>
    <source>
        <strain evidence="2">S-188037</strain>
    </source>
</reference>
<organism evidence="2 3">
    <name type="scientific">Papaver atlanticum</name>
    <dbReference type="NCBI Taxonomy" id="357466"/>
    <lineage>
        <taxon>Eukaryota</taxon>
        <taxon>Viridiplantae</taxon>
        <taxon>Streptophyta</taxon>
        <taxon>Embryophyta</taxon>
        <taxon>Tracheophyta</taxon>
        <taxon>Spermatophyta</taxon>
        <taxon>Magnoliopsida</taxon>
        <taxon>Ranunculales</taxon>
        <taxon>Papaveraceae</taxon>
        <taxon>Papaveroideae</taxon>
        <taxon>Papaver</taxon>
    </lineage>
</organism>
<sequence length="77" mass="8625">MASLFALPGDQFPGKAFARVFTATLDLLVAYKDQVAAKKEEGAGDDYMDGFQSDDEKEDEDGSDWEMELKLRIGSWR</sequence>
<gene>
    <name evidence="2" type="ORF">MKW98_019865</name>
</gene>
<comment type="caution">
    <text evidence="2">The sequence shown here is derived from an EMBL/GenBank/DDBJ whole genome shotgun (WGS) entry which is preliminary data.</text>
</comment>
<keyword evidence="3" id="KW-1185">Reference proteome</keyword>
<accession>A0AAD4X5U9</accession>
<feature type="compositionally biased region" description="Acidic residues" evidence="1">
    <location>
        <begin position="43"/>
        <end position="65"/>
    </location>
</feature>
<dbReference type="EMBL" id="JAJJMB010015809">
    <property type="protein sequence ID" value="KAI3851866.1"/>
    <property type="molecule type" value="Genomic_DNA"/>
</dbReference>
<evidence type="ECO:0000256" key="1">
    <source>
        <dbReference type="SAM" id="MobiDB-lite"/>
    </source>
</evidence>
<feature type="region of interest" description="Disordered" evidence="1">
    <location>
        <begin position="42"/>
        <end position="65"/>
    </location>
</feature>
<protein>
    <submittedName>
        <fullName evidence="2">Uncharacterized protein</fullName>
    </submittedName>
</protein>
<dbReference type="Proteomes" id="UP001202328">
    <property type="component" value="Unassembled WGS sequence"/>
</dbReference>
<evidence type="ECO:0000313" key="2">
    <source>
        <dbReference type="EMBL" id="KAI3851866.1"/>
    </source>
</evidence>
<evidence type="ECO:0000313" key="3">
    <source>
        <dbReference type="Proteomes" id="UP001202328"/>
    </source>
</evidence>
<name>A0AAD4X5U9_9MAGN</name>